<dbReference type="InterPro" id="IPR000594">
    <property type="entry name" value="ThiF_NAD_FAD-bd"/>
</dbReference>
<dbReference type="SUPFAM" id="SSF69572">
    <property type="entry name" value="Activating enzymes of the ubiquitin-like proteins"/>
    <property type="match status" value="1"/>
</dbReference>
<dbReference type="PANTHER" id="PTHR43267:SF1">
    <property type="entry name" value="TRNA THREONYLCARBAMOYLADENOSINE DEHYDRATASE"/>
    <property type="match status" value="1"/>
</dbReference>
<evidence type="ECO:0000256" key="1">
    <source>
        <dbReference type="SAM" id="MobiDB-lite"/>
    </source>
</evidence>
<gene>
    <name evidence="3" type="ORF">H9787_11115</name>
</gene>
<proteinExistence type="predicted"/>
<dbReference type="InterPro" id="IPR035985">
    <property type="entry name" value="Ubiquitin-activating_enz"/>
</dbReference>
<dbReference type="GO" id="GO:0008641">
    <property type="term" value="F:ubiquitin-like modifier activating enzyme activity"/>
    <property type="evidence" value="ECO:0007669"/>
    <property type="project" value="InterPro"/>
</dbReference>
<comment type="caution">
    <text evidence="3">The sequence shown here is derived from an EMBL/GenBank/DDBJ whole genome shotgun (WGS) entry which is preliminary data.</text>
</comment>
<organism evidence="3 4">
    <name type="scientific">Candidatus Oscillibacter excrementigallinarum</name>
    <dbReference type="NCBI Taxonomy" id="2838716"/>
    <lineage>
        <taxon>Bacteria</taxon>
        <taxon>Bacillati</taxon>
        <taxon>Bacillota</taxon>
        <taxon>Clostridia</taxon>
        <taxon>Eubacteriales</taxon>
        <taxon>Oscillospiraceae</taxon>
        <taxon>Oscillibacter</taxon>
    </lineage>
</organism>
<dbReference type="GO" id="GO:0061504">
    <property type="term" value="P:cyclic threonylcarbamoyladenosine biosynthetic process"/>
    <property type="evidence" value="ECO:0007669"/>
    <property type="project" value="TreeGrafter"/>
</dbReference>
<dbReference type="AlphaFoldDB" id="A0A9D2RSY4"/>
<dbReference type="EMBL" id="DWZJ01000101">
    <property type="protein sequence ID" value="HJB14241.1"/>
    <property type="molecule type" value="Genomic_DNA"/>
</dbReference>
<evidence type="ECO:0000313" key="3">
    <source>
        <dbReference type="EMBL" id="HJB14241.1"/>
    </source>
</evidence>
<reference evidence="3" key="1">
    <citation type="journal article" date="2021" name="PeerJ">
        <title>Extensive microbial diversity within the chicken gut microbiome revealed by metagenomics and culture.</title>
        <authorList>
            <person name="Gilroy R."/>
            <person name="Ravi A."/>
            <person name="Getino M."/>
            <person name="Pursley I."/>
            <person name="Horton D.L."/>
            <person name="Alikhan N.F."/>
            <person name="Baker D."/>
            <person name="Gharbi K."/>
            <person name="Hall N."/>
            <person name="Watson M."/>
            <person name="Adriaenssens E.M."/>
            <person name="Foster-Nyarko E."/>
            <person name="Jarju S."/>
            <person name="Secka A."/>
            <person name="Antonio M."/>
            <person name="Oren A."/>
            <person name="Chaudhuri R.R."/>
            <person name="La Ragione R."/>
            <person name="Hildebrand F."/>
            <person name="Pallen M.J."/>
        </authorList>
    </citation>
    <scope>NUCLEOTIDE SEQUENCE</scope>
    <source>
        <strain evidence="3">ChiBcec18-1249</strain>
    </source>
</reference>
<evidence type="ECO:0000313" key="4">
    <source>
        <dbReference type="Proteomes" id="UP000823824"/>
    </source>
</evidence>
<reference evidence="3" key="2">
    <citation type="submission" date="2021-04" db="EMBL/GenBank/DDBJ databases">
        <authorList>
            <person name="Gilroy R."/>
        </authorList>
    </citation>
    <scope>NUCLEOTIDE SEQUENCE</scope>
    <source>
        <strain evidence="3">ChiBcec18-1249</strain>
    </source>
</reference>
<dbReference type="InterPro" id="IPR045886">
    <property type="entry name" value="ThiF/MoeB/HesA"/>
</dbReference>
<accession>A0A9D2RSY4</accession>
<dbReference type="GO" id="GO:0061503">
    <property type="term" value="F:tRNA threonylcarbamoyladenosine dehydratase"/>
    <property type="evidence" value="ECO:0007669"/>
    <property type="project" value="TreeGrafter"/>
</dbReference>
<dbReference type="Pfam" id="PF00899">
    <property type="entry name" value="ThiF"/>
    <property type="match status" value="1"/>
</dbReference>
<sequence>MEHPFLRNEMLWGRAAQARLTQAHVLLLGLGGVGSYAAECLARSGIGELTLVDSDTVALTNLNRQLEALHSTLGRPKAVAVADRLRDINPALVLHPIHGLYDAAHRDLFFPEGCRYDYIVDAIDLVSCKLDLAETALRLHIPLIAALGTGNKLDPTLLQVTDISKTHGCPLARVMRKELRARGIQHLRVVFSPEEPVSPAQPETPPPGRRSVPASNPWVPATAGLLLGSVVVRDLVCQTQED</sequence>
<dbReference type="Gene3D" id="3.40.50.720">
    <property type="entry name" value="NAD(P)-binding Rossmann-like Domain"/>
    <property type="match status" value="1"/>
</dbReference>
<feature type="domain" description="THIF-type NAD/FAD binding fold" evidence="2">
    <location>
        <begin position="7"/>
        <end position="172"/>
    </location>
</feature>
<dbReference type="CDD" id="cd00755">
    <property type="entry name" value="YgdL_like"/>
    <property type="match status" value="1"/>
</dbReference>
<dbReference type="Proteomes" id="UP000823824">
    <property type="component" value="Unassembled WGS sequence"/>
</dbReference>
<evidence type="ECO:0000259" key="2">
    <source>
        <dbReference type="Pfam" id="PF00899"/>
    </source>
</evidence>
<protein>
    <submittedName>
        <fullName evidence="3">tRNA threonylcarbamoyladenosine dehydratase</fullName>
    </submittedName>
</protein>
<feature type="region of interest" description="Disordered" evidence="1">
    <location>
        <begin position="194"/>
        <end position="215"/>
    </location>
</feature>
<dbReference type="PANTHER" id="PTHR43267">
    <property type="entry name" value="TRNA THREONYLCARBAMOYLADENOSINE DEHYDRATASE"/>
    <property type="match status" value="1"/>
</dbReference>
<name>A0A9D2RSY4_9FIRM</name>